<dbReference type="PANTHER" id="PTHR21051:SF4">
    <property type="entry name" value="CAMP-RESPONSIVE ELEMENT-BINDING PROTEIN-LIKE 2"/>
    <property type="match status" value="1"/>
</dbReference>
<dbReference type="Gene3D" id="1.20.5.170">
    <property type="match status" value="1"/>
</dbReference>
<keyword evidence="4" id="KW-0238">DNA-binding</keyword>
<evidence type="ECO:0000256" key="2">
    <source>
        <dbReference type="ARBA" id="ARBA00009050"/>
    </source>
</evidence>
<keyword evidence="7" id="KW-0539">Nucleus</keyword>
<dbReference type="InterPro" id="IPR039250">
    <property type="entry name" value="CREBL2/REPTOR-BP"/>
</dbReference>
<evidence type="ECO:0000313" key="10">
    <source>
        <dbReference type="Proteomes" id="UP001249851"/>
    </source>
</evidence>
<feature type="compositionally biased region" description="Basic and acidic residues" evidence="8">
    <location>
        <begin position="87"/>
        <end position="101"/>
    </location>
</feature>
<feature type="region of interest" description="Disordered" evidence="8">
    <location>
        <begin position="1"/>
        <end position="101"/>
    </location>
</feature>
<evidence type="ECO:0000313" key="9">
    <source>
        <dbReference type="EMBL" id="KAK2551515.1"/>
    </source>
</evidence>
<evidence type="ECO:0000256" key="8">
    <source>
        <dbReference type="SAM" id="MobiDB-lite"/>
    </source>
</evidence>
<gene>
    <name evidence="9" type="ORF">P5673_027705</name>
</gene>
<sequence length="164" mass="19020">MAVNTSLSSKEKTHEGRILQKFNNPTEKEAMKFSWTATSRRTKHDSISSVDSNSSSDSPFPDSPSYSASKMNSVKKPCGKKRGRRPSKIDLEAKLERSRQSARECRARKKLRYKSLEDMISDKESYIYKLREELERYRSWCKALDKGVYPTELQQFIKEHTADD</sequence>
<keyword evidence="10" id="KW-1185">Reference proteome</keyword>
<evidence type="ECO:0000256" key="3">
    <source>
        <dbReference type="ARBA" id="ARBA00023015"/>
    </source>
</evidence>
<dbReference type="EMBL" id="JARQWQ010000097">
    <property type="protein sequence ID" value="KAK2551515.1"/>
    <property type="molecule type" value="Genomic_DNA"/>
</dbReference>
<evidence type="ECO:0000256" key="4">
    <source>
        <dbReference type="ARBA" id="ARBA00023125"/>
    </source>
</evidence>
<dbReference type="AlphaFoldDB" id="A0AAD9PZG3"/>
<protein>
    <submittedName>
        <fullName evidence="9">cAMP-responsive element-binding protein-like 2</fullName>
    </submittedName>
</protein>
<comment type="subcellular location">
    <subcellularLocation>
        <location evidence="1">Nucleus</location>
    </subcellularLocation>
</comment>
<dbReference type="SUPFAM" id="SSF57959">
    <property type="entry name" value="Leucine zipper domain"/>
    <property type="match status" value="1"/>
</dbReference>
<proteinExistence type="inferred from homology"/>
<evidence type="ECO:0000256" key="6">
    <source>
        <dbReference type="ARBA" id="ARBA00023163"/>
    </source>
</evidence>
<dbReference type="InterPro" id="IPR046347">
    <property type="entry name" value="bZIP_sf"/>
</dbReference>
<feature type="compositionally biased region" description="Basic residues" evidence="8">
    <location>
        <begin position="77"/>
        <end position="86"/>
    </location>
</feature>
<reference evidence="9" key="1">
    <citation type="journal article" date="2023" name="G3 (Bethesda)">
        <title>Whole genome assembly and annotation of the endangered Caribbean coral Acropora cervicornis.</title>
        <authorList>
            <person name="Selwyn J.D."/>
            <person name="Vollmer S.V."/>
        </authorList>
    </citation>
    <scope>NUCLEOTIDE SEQUENCE</scope>
    <source>
        <strain evidence="9">K2</strain>
    </source>
</reference>
<dbReference type="Proteomes" id="UP001249851">
    <property type="component" value="Unassembled WGS sequence"/>
</dbReference>
<evidence type="ECO:0000256" key="7">
    <source>
        <dbReference type="ARBA" id="ARBA00023242"/>
    </source>
</evidence>
<evidence type="ECO:0000256" key="1">
    <source>
        <dbReference type="ARBA" id="ARBA00004123"/>
    </source>
</evidence>
<feature type="compositionally biased region" description="Basic and acidic residues" evidence="8">
    <location>
        <begin position="9"/>
        <end position="18"/>
    </location>
</feature>
<organism evidence="9 10">
    <name type="scientific">Acropora cervicornis</name>
    <name type="common">Staghorn coral</name>
    <dbReference type="NCBI Taxonomy" id="6130"/>
    <lineage>
        <taxon>Eukaryota</taxon>
        <taxon>Metazoa</taxon>
        <taxon>Cnidaria</taxon>
        <taxon>Anthozoa</taxon>
        <taxon>Hexacorallia</taxon>
        <taxon>Scleractinia</taxon>
        <taxon>Astrocoeniina</taxon>
        <taxon>Acroporidae</taxon>
        <taxon>Acropora</taxon>
    </lineage>
</organism>
<reference evidence="9" key="2">
    <citation type="journal article" date="2023" name="Science">
        <title>Genomic signatures of disease resistance in endangered staghorn corals.</title>
        <authorList>
            <person name="Vollmer S.V."/>
            <person name="Selwyn J.D."/>
            <person name="Despard B.A."/>
            <person name="Roesel C.L."/>
        </authorList>
    </citation>
    <scope>NUCLEOTIDE SEQUENCE</scope>
    <source>
        <strain evidence="9">K2</strain>
    </source>
</reference>
<keyword evidence="6" id="KW-0804">Transcription</keyword>
<feature type="compositionally biased region" description="Low complexity" evidence="8">
    <location>
        <begin position="47"/>
        <end position="69"/>
    </location>
</feature>
<keyword evidence="5" id="KW-0010">Activator</keyword>
<dbReference type="GO" id="GO:0003700">
    <property type="term" value="F:DNA-binding transcription factor activity"/>
    <property type="evidence" value="ECO:0007669"/>
    <property type="project" value="InterPro"/>
</dbReference>
<dbReference type="GO" id="GO:0005634">
    <property type="term" value="C:nucleus"/>
    <property type="evidence" value="ECO:0007669"/>
    <property type="project" value="UniProtKB-SubCell"/>
</dbReference>
<comment type="similarity">
    <text evidence="2">Belongs to the bZIP family. ATF subfamily.</text>
</comment>
<dbReference type="CDD" id="cd14709">
    <property type="entry name" value="bZIP_CREBL2"/>
    <property type="match status" value="1"/>
</dbReference>
<keyword evidence="3" id="KW-0805">Transcription regulation</keyword>
<dbReference type="GO" id="GO:0003677">
    <property type="term" value="F:DNA binding"/>
    <property type="evidence" value="ECO:0007669"/>
    <property type="project" value="UniProtKB-KW"/>
</dbReference>
<name>A0AAD9PZG3_ACRCE</name>
<evidence type="ECO:0000256" key="5">
    <source>
        <dbReference type="ARBA" id="ARBA00023159"/>
    </source>
</evidence>
<accession>A0AAD9PZG3</accession>
<comment type="caution">
    <text evidence="9">The sequence shown here is derived from an EMBL/GenBank/DDBJ whole genome shotgun (WGS) entry which is preliminary data.</text>
</comment>
<dbReference type="PANTHER" id="PTHR21051">
    <property type="entry name" value="CAMP-RESPONSIVE ELEMENT-BINDING PROTEIN-LIKE 2"/>
    <property type="match status" value="1"/>
</dbReference>